<dbReference type="EMBL" id="MK411820">
    <property type="protein sequence ID" value="QBG78705.1"/>
    <property type="molecule type" value="Genomic_DNA"/>
</dbReference>
<organism evidence="2 3">
    <name type="scientific">Acinetobacter phage vB_AbaS_D0</name>
    <dbReference type="NCBI Taxonomy" id="2510492"/>
    <lineage>
        <taxon>Viruses</taxon>
        <taxon>Duplodnaviria</taxon>
        <taxon>Heunggongvirae</taxon>
        <taxon>Uroviricota</taxon>
        <taxon>Caudoviricetes</taxon>
        <taxon>Lokivirus</taxon>
        <taxon>Lokivirus IMEAB3</taxon>
    </lineage>
</organism>
<keyword evidence="1" id="KW-0812">Transmembrane</keyword>
<proteinExistence type="predicted"/>
<name>A0A481S2X1_9CAUD</name>
<sequence>MRINPYFIPCVVLCVLFGFGLVGRMDYDDEQKAVTAYCEGVDQHIHPDYDQKYSKVCIDK</sequence>
<feature type="transmembrane region" description="Helical" evidence="1">
    <location>
        <begin position="6"/>
        <end position="23"/>
    </location>
</feature>
<keyword evidence="1" id="KW-0472">Membrane</keyword>
<evidence type="ECO:0000313" key="2">
    <source>
        <dbReference type="EMBL" id="QBG78705.1"/>
    </source>
</evidence>
<accession>A0A481S2X1</accession>
<dbReference type="Proteomes" id="UP000291908">
    <property type="component" value="Genome"/>
</dbReference>
<reference evidence="2 3" key="1">
    <citation type="submission" date="2019-01" db="EMBL/GenBank/DDBJ databases">
        <authorList>
            <person name="Yuan Y."/>
            <person name="Xu Y."/>
        </authorList>
    </citation>
    <scope>NUCLEOTIDE SEQUENCE [LARGE SCALE GENOMIC DNA]</scope>
</reference>
<protein>
    <submittedName>
        <fullName evidence="2">Uncharacterized protein</fullName>
    </submittedName>
</protein>
<evidence type="ECO:0000256" key="1">
    <source>
        <dbReference type="SAM" id="Phobius"/>
    </source>
</evidence>
<keyword evidence="1" id="KW-1133">Transmembrane helix</keyword>
<evidence type="ECO:0000313" key="3">
    <source>
        <dbReference type="Proteomes" id="UP000291908"/>
    </source>
</evidence>
<gene>
    <name evidence="2" type="ORF">vBAbaSD0_11</name>
</gene>